<keyword evidence="1" id="KW-0812">Transmembrane</keyword>
<keyword evidence="3" id="KW-1185">Reference proteome</keyword>
<evidence type="ECO:0000256" key="1">
    <source>
        <dbReference type="SAM" id="Phobius"/>
    </source>
</evidence>
<feature type="transmembrane region" description="Helical" evidence="1">
    <location>
        <begin position="300"/>
        <end position="320"/>
    </location>
</feature>
<evidence type="ECO:0008006" key="4">
    <source>
        <dbReference type="Google" id="ProtNLM"/>
    </source>
</evidence>
<feature type="transmembrane region" description="Helical" evidence="1">
    <location>
        <begin position="165"/>
        <end position="184"/>
    </location>
</feature>
<dbReference type="AlphaFoldDB" id="A0A5D0RIW6"/>
<dbReference type="RefSeq" id="WP_148378367.1">
    <property type="nucleotide sequence ID" value="NZ_VSIY01000013.1"/>
</dbReference>
<organism evidence="2 3">
    <name type="scientific">Maritimibacter fusiformis</name>
    <dbReference type="NCBI Taxonomy" id="2603819"/>
    <lineage>
        <taxon>Bacteria</taxon>
        <taxon>Pseudomonadati</taxon>
        <taxon>Pseudomonadota</taxon>
        <taxon>Alphaproteobacteria</taxon>
        <taxon>Rhodobacterales</taxon>
        <taxon>Roseobacteraceae</taxon>
        <taxon>Maritimibacter</taxon>
    </lineage>
</organism>
<gene>
    <name evidence="2" type="ORF">FVF75_12420</name>
</gene>
<proteinExistence type="predicted"/>
<dbReference type="Proteomes" id="UP000322080">
    <property type="component" value="Unassembled WGS sequence"/>
</dbReference>
<protein>
    <recommendedName>
        <fullName evidence="4">Serine active site containing 1-like protein</fullName>
    </recommendedName>
</protein>
<keyword evidence="1" id="KW-1133">Transmembrane helix</keyword>
<dbReference type="EMBL" id="VSIY01000013">
    <property type="protein sequence ID" value="TYB80444.1"/>
    <property type="molecule type" value="Genomic_DNA"/>
</dbReference>
<accession>A0A5D0RIW6</accession>
<feature type="transmembrane region" description="Helical" evidence="1">
    <location>
        <begin position="59"/>
        <end position="77"/>
    </location>
</feature>
<comment type="caution">
    <text evidence="2">The sequence shown here is derived from an EMBL/GenBank/DDBJ whole genome shotgun (WGS) entry which is preliminary data.</text>
</comment>
<evidence type="ECO:0000313" key="2">
    <source>
        <dbReference type="EMBL" id="TYB80444.1"/>
    </source>
</evidence>
<feature type="transmembrane region" description="Helical" evidence="1">
    <location>
        <begin position="242"/>
        <end position="260"/>
    </location>
</feature>
<name>A0A5D0RIW6_9RHOB</name>
<keyword evidence="1" id="KW-0472">Membrane</keyword>
<sequence>MSRQLKLTWGLSILAALIATLALLTLRPFIDGIQFAPDQGFNWYFWKRPDPDTLSRASVWGAYVLHQVFIWGVIAWAKTNRDRLRDRNRMHPINWIALGGTAFFVGLHYLQTAVFYDGLGQDLPVITSQGSVILLLVIVLIMEAPRRGLFFGTGKSWFAGIKPILIRYHGYYFAWAITFTYWYHPMELTGGHLLGFFYTFLLFLQAAFVFTRVHSNRWWTFTLEASVLIHGVVVALVAGQEFWTMFFFGFLFLVVVTQMHGLKLPRAALWGIAGLSVAAMLAVYSQKGWGAMNEVVRIPAIEYGLAIAIGGAILAGRWLVRRRTASA</sequence>
<evidence type="ECO:0000313" key="3">
    <source>
        <dbReference type="Proteomes" id="UP000322080"/>
    </source>
</evidence>
<feature type="transmembrane region" description="Helical" evidence="1">
    <location>
        <begin position="93"/>
        <end position="111"/>
    </location>
</feature>
<feature type="transmembrane region" description="Helical" evidence="1">
    <location>
        <begin position="123"/>
        <end position="144"/>
    </location>
</feature>
<feature type="transmembrane region" description="Helical" evidence="1">
    <location>
        <begin position="267"/>
        <end position="285"/>
    </location>
</feature>
<feature type="transmembrane region" description="Helical" evidence="1">
    <location>
        <begin position="218"/>
        <end position="236"/>
    </location>
</feature>
<reference evidence="2 3" key="1">
    <citation type="submission" date="2019-08" db="EMBL/GenBank/DDBJ databases">
        <title>Identification of a novel species of the genus Boseongicola.</title>
        <authorList>
            <person name="Zhang X.-Q."/>
        </authorList>
    </citation>
    <scope>NUCLEOTIDE SEQUENCE [LARGE SCALE GENOMIC DNA]</scope>
    <source>
        <strain evidence="2 3">HY14</strain>
    </source>
</reference>
<feature type="transmembrane region" description="Helical" evidence="1">
    <location>
        <begin position="190"/>
        <end position="211"/>
    </location>
</feature>